<dbReference type="Proteomes" id="UP001595698">
    <property type="component" value="Unassembled WGS sequence"/>
</dbReference>
<dbReference type="InterPro" id="IPR037401">
    <property type="entry name" value="SnoaL-like"/>
</dbReference>
<evidence type="ECO:0000256" key="1">
    <source>
        <dbReference type="SAM" id="MobiDB-lite"/>
    </source>
</evidence>
<comment type="caution">
    <text evidence="3">The sequence shown here is derived from an EMBL/GenBank/DDBJ whole genome shotgun (WGS) entry which is preliminary data.</text>
</comment>
<name>A0ABV8F9I0_9ACTN</name>
<protein>
    <submittedName>
        <fullName evidence="3">Nuclear transport factor 2 family protein</fullName>
    </submittedName>
</protein>
<gene>
    <name evidence="3" type="ORF">ACFOYY_27790</name>
</gene>
<proteinExistence type="predicted"/>
<keyword evidence="4" id="KW-1185">Reference proteome</keyword>
<reference evidence="4" key="1">
    <citation type="journal article" date="2019" name="Int. J. Syst. Evol. Microbiol.">
        <title>The Global Catalogue of Microorganisms (GCM) 10K type strain sequencing project: providing services to taxonomists for standard genome sequencing and annotation.</title>
        <authorList>
            <consortium name="The Broad Institute Genomics Platform"/>
            <consortium name="The Broad Institute Genome Sequencing Center for Infectious Disease"/>
            <person name="Wu L."/>
            <person name="Ma J."/>
        </authorList>
    </citation>
    <scope>NUCLEOTIDE SEQUENCE [LARGE SCALE GENOMIC DNA]</scope>
    <source>
        <strain evidence="4">TBRC 7912</strain>
    </source>
</reference>
<dbReference type="EMBL" id="JBHSBC010000032">
    <property type="protein sequence ID" value="MFC3983963.1"/>
    <property type="molecule type" value="Genomic_DNA"/>
</dbReference>
<evidence type="ECO:0000259" key="2">
    <source>
        <dbReference type="Pfam" id="PF13577"/>
    </source>
</evidence>
<feature type="compositionally biased region" description="Low complexity" evidence="1">
    <location>
        <begin position="160"/>
        <end position="173"/>
    </location>
</feature>
<accession>A0ABV8F9I0</accession>
<organism evidence="3 4">
    <name type="scientific">Streptosporangium jomthongense</name>
    <dbReference type="NCBI Taxonomy" id="1193683"/>
    <lineage>
        <taxon>Bacteria</taxon>
        <taxon>Bacillati</taxon>
        <taxon>Actinomycetota</taxon>
        <taxon>Actinomycetes</taxon>
        <taxon>Streptosporangiales</taxon>
        <taxon>Streptosporangiaceae</taxon>
        <taxon>Streptosporangium</taxon>
    </lineage>
</organism>
<evidence type="ECO:0000313" key="4">
    <source>
        <dbReference type="Proteomes" id="UP001595698"/>
    </source>
</evidence>
<dbReference type="RefSeq" id="WP_386193423.1">
    <property type="nucleotide sequence ID" value="NZ_JBHSBC010000032.1"/>
</dbReference>
<dbReference type="Gene3D" id="3.10.450.50">
    <property type="match status" value="1"/>
</dbReference>
<dbReference type="Pfam" id="PF13577">
    <property type="entry name" value="SnoaL_4"/>
    <property type="match status" value="1"/>
</dbReference>
<dbReference type="SUPFAM" id="SSF54427">
    <property type="entry name" value="NTF2-like"/>
    <property type="match status" value="1"/>
</dbReference>
<evidence type="ECO:0000313" key="3">
    <source>
        <dbReference type="EMBL" id="MFC3983963.1"/>
    </source>
</evidence>
<dbReference type="InterPro" id="IPR032710">
    <property type="entry name" value="NTF2-like_dom_sf"/>
</dbReference>
<feature type="region of interest" description="Disordered" evidence="1">
    <location>
        <begin position="148"/>
        <end position="173"/>
    </location>
</feature>
<sequence length="173" mass="18952">MREVTAPPDLYARIQQFHATQMHALDGGEFDAYAETFTEDGEFRHTPGRPAARTRAGIAEELKAFHRERFAGDPVQRRHWFNMLRVEPGSGGEIHATFYVLVVATRPGVRQPEIAPSCVVHDVLVEDADGGLLVRSRWVEHDWQPEPATTVGAAAGGPVNGSVNGSVNGEVSR</sequence>
<feature type="domain" description="SnoaL-like" evidence="2">
    <location>
        <begin position="11"/>
        <end position="137"/>
    </location>
</feature>